<dbReference type="GO" id="GO:0009395">
    <property type="term" value="P:phospholipid catabolic process"/>
    <property type="evidence" value="ECO:0007669"/>
    <property type="project" value="TreeGrafter"/>
</dbReference>
<dbReference type="RefSeq" id="WP_151178159.1">
    <property type="nucleotide sequence ID" value="NZ_CP042906.1"/>
</dbReference>
<keyword evidence="1" id="KW-0378">Hydrolase</keyword>
<gene>
    <name evidence="2" type="ORF">FRZ44_32540</name>
</gene>
<organism evidence="2 3">
    <name type="scientific">Hypericibacter terrae</name>
    <dbReference type="NCBI Taxonomy" id="2602015"/>
    <lineage>
        <taxon>Bacteria</taxon>
        <taxon>Pseudomonadati</taxon>
        <taxon>Pseudomonadota</taxon>
        <taxon>Alphaproteobacteria</taxon>
        <taxon>Rhodospirillales</taxon>
        <taxon>Dongiaceae</taxon>
        <taxon>Hypericibacter</taxon>
    </lineage>
</organism>
<dbReference type="PANTHER" id="PTHR31956">
    <property type="entry name" value="NON-SPECIFIC PHOSPHOLIPASE C4-RELATED"/>
    <property type="match status" value="1"/>
</dbReference>
<dbReference type="EMBL" id="CP042906">
    <property type="protein sequence ID" value="QEX17950.1"/>
    <property type="molecule type" value="Genomic_DNA"/>
</dbReference>
<evidence type="ECO:0008006" key="4">
    <source>
        <dbReference type="Google" id="ProtNLM"/>
    </source>
</evidence>
<dbReference type="AlphaFoldDB" id="A0A5J6MPD1"/>
<evidence type="ECO:0000256" key="1">
    <source>
        <dbReference type="ARBA" id="ARBA00022801"/>
    </source>
</evidence>
<dbReference type="Proteomes" id="UP000326202">
    <property type="component" value="Chromosome"/>
</dbReference>
<dbReference type="KEGG" id="htq:FRZ44_32540"/>
<dbReference type="Pfam" id="PF04185">
    <property type="entry name" value="Phosphoesterase"/>
    <property type="match status" value="1"/>
</dbReference>
<dbReference type="PANTHER" id="PTHR31956:SF2">
    <property type="entry name" value="NON-SPECIFIC PHOSPHOLIPASE C6"/>
    <property type="match status" value="1"/>
</dbReference>
<accession>A0A5J6MPD1</accession>
<dbReference type="SUPFAM" id="SSF53649">
    <property type="entry name" value="Alkaline phosphatase-like"/>
    <property type="match status" value="1"/>
</dbReference>
<dbReference type="OrthoDB" id="9770871at2"/>
<evidence type="ECO:0000313" key="3">
    <source>
        <dbReference type="Proteomes" id="UP000326202"/>
    </source>
</evidence>
<reference evidence="2 3" key="1">
    <citation type="submission" date="2019-08" db="EMBL/GenBank/DDBJ databases">
        <title>Hyperibacter terrae gen. nov., sp. nov. and Hyperibacter viscosus sp. nov., two new members in the family Rhodospirillaceae isolated from the rhizosphere of Hypericum perforatum.</title>
        <authorList>
            <person name="Noviana Z."/>
        </authorList>
    </citation>
    <scope>NUCLEOTIDE SEQUENCE [LARGE SCALE GENOMIC DNA]</scope>
    <source>
        <strain evidence="2 3">R5913</strain>
    </source>
</reference>
<dbReference type="GO" id="GO:0016788">
    <property type="term" value="F:hydrolase activity, acting on ester bonds"/>
    <property type="evidence" value="ECO:0007669"/>
    <property type="project" value="InterPro"/>
</dbReference>
<dbReference type="InterPro" id="IPR017850">
    <property type="entry name" value="Alkaline_phosphatase_core_sf"/>
</dbReference>
<proteinExistence type="predicted"/>
<evidence type="ECO:0000313" key="2">
    <source>
        <dbReference type="EMBL" id="QEX17950.1"/>
    </source>
</evidence>
<protein>
    <recommendedName>
        <fullName evidence="4">Phosphoesterase</fullName>
    </recommendedName>
</protein>
<dbReference type="Gene3D" id="3.40.720.10">
    <property type="entry name" value="Alkaline Phosphatase, subunit A"/>
    <property type="match status" value="2"/>
</dbReference>
<name>A0A5J6MPD1_9PROT</name>
<keyword evidence="3" id="KW-1185">Reference proteome</keyword>
<sequence length="682" mass="76692">MSTCTNWVNQAVITCKNWSSKTDYECTNWADEGSNQCSEWADEGSSQCTSWDKCHWYTPWDCIAGFFCRAWYWVAKWVCKGWYWVAKWVCKAFAWVVEKFCVLFGWVFQLVCTTWDTARCALLNFWRWLQSLFGRGGKGRGPQIEHVFVLMLENRSFDHMLGLSGLTGVDLQGNPVTADGVAVGVNTNPDPATNTDVSVGPSADYFLSGIDAGPGHEFENVVTQLCGAGVTYTDDGAPYPDIHNTGFIADYAHSGAQVPTNIMKCYAAAQLPVMNQLAREFAVCDRWFSSLPGPTFPNRFFAMAATSGGLDGSPSDLQTVISTGFEGYRFENGNIFDQLDQYCLPWRIYRGDDFPAAFLLSGMNLNELQGRLTGFDDFESEVNDTGFDKKFIWIEPKYSADKFDITGPGDFTCGNSMHPKDDVRRGEKLIKKVYEVIRNSPHWEKSLLIVTFDEHGGFYDHVAPTPATPPGDAFTQDYIQHHFPFDRYGVRVPTLVISPLIRKGVIDKTEYDHTSALATVQALFGMGHLTARDGAASDLLPLLSLGTPRTDAPLTLLPVADDLPPLPCDDDDDETGVILRMKLAEMKSAQTGGTYRGKRVRQAPVDRSQIGFIQVALLRVLQDAEYPERQQWIEEYRRIQNNLDAAIFMTEAKLKLRYGADVKKEARLEQEKLRREKRARRR</sequence>
<dbReference type="InterPro" id="IPR007312">
    <property type="entry name" value="Phosphoesterase"/>
</dbReference>